<evidence type="ECO:0000256" key="6">
    <source>
        <dbReference type="ARBA" id="ARBA00022927"/>
    </source>
</evidence>
<evidence type="ECO:0000256" key="1">
    <source>
        <dbReference type="ARBA" id="ARBA00004651"/>
    </source>
</evidence>
<keyword evidence="16" id="KW-1185">Reference proteome</keyword>
<dbReference type="EMBL" id="CP018145">
    <property type="protein sequence ID" value="ASJ56001.1"/>
    <property type="molecule type" value="Genomic_DNA"/>
</dbReference>
<dbReference type="PANTHER" id="PTHR34182:SF1">
    <property type="entry name" value="PROTEIN-EXPORT MEMBRANE PROTEIN SECG"/>
    <property type="match status" value="1"/>
</dbReference>
<dbReference type="GO" id="GO:0065002">
    <property type="term" value="P:intracellular protein transmembrane transport"/>
    <property type="evidence" value="ECO:0007669"/>
    <property type="project" value="TreeGrafter"/>
</dbReference>
<dbReference type="PRINTS" id="PR01651">
    <property type="entry name" value="SECGEXPORT"/>
</dbReference>
<dbReference type="Proteomes" id="UP000319498">
    <property type="component" value="Unassembled WGS sequence"/>
</dbReference>
<gene>
    <name evidence="12" type="primary">secG</name>
    <name evidence="13" type="ORF">AA984_10105</name>
    <name evidence="12" type="ORF">BFO01nite_36400</name>
    <name evidence="11" type="ORF">BP422_22105</name>
</gene>
<evidence type="ECO:0000313" key="13">
    <source>
        <dbReference type="EMBL" id="KLH98877.1"/>
    </source>
</evidence>
<sequence length="80" mass="8060">MALAAKILLVIASIGLIIVVLLQSGKSAGLSGAIGGGAEQLMGKQKARGIDALLGKLTVVFAVGFMIFAILLGYFLKTGA</sequence>
<dbReference type="NCBIfam" id="TIGR00810">
    <property type="entry name" value="secG"/>
    <property type="match status" value="1"/>
</dbReference>
<keyword evidence="8 10" id="KW-0811">Translocation</keyword>
<organism evidence="11 15">
    <name type="scientific">Brevibacillus formosus</name>
    <dbReference type="NCBI Taxonomy" id="54913"/>
    <lineage>
        <taxon>Bacteria</taxon>
        <taxon>Bacillati</taxon>
        <taxon>Bacillota</taxon>
        <taxon>Bacilli</taxon>
        <taxon>Bacillales</taxon>
        <taxon>Paenibacillaceae</taxon>
        <taxon>Brevibacillus</taxon>
    </lineage>
</organism>
<evidence type="ECO:0000313" key="14">
    <source>
        <dbReference type="Proteomes" id="UP000035218"/>
    </source>
</evidence>
<reference evidence="12 16" key="3">
    <citation type="submission" date="2019-06" db="EMBL/GenBank/DDBJ databases">
        <title>Whole genome shotgun sequence of Brevibacillus formosus NBRC 15716.</title>
        <authorList>
            <person name="Hosoyama A."/>
            <person name="Uohara A."/>
            <person name="Ohji S."/>
            <person name="Ichikawa N."/>
        </authorList>
    </citation>
    <scope>NUCLEOTIDE SEQUENCE [LARGE SCALE GENOMIC DNA]</scope>
    <source>
        <strain evidence="12 16">NBRC 15716</strain>
    </source>
</reference>
<evidence type="ECO:0000256" key="2">
    <source>
        <dbReference type="ARBA" id="ARBA00008445"/>
    </source>
</evidence>
<evidence type="ECO:0000256" key="10">
    <source>
        <dbReference type="RuleBase" id="RU365087"/>
    </source>
</evidence>
<dbReference type="Proteomes" id="UP000035218">
    <property type="component" value="Unassembled WGS sequence"/>
</dbReference>
<evidence type="ECO:0000256" key="5">
    <source>
        <dbReference type="ARBA" id="ARBA00022692"/>
    </source>
</evidence>
<reference evidence="11 15" key="2">
    <citation type="submission" date="2016-11" db="EMBL/GenBank/DDBJ databases">
        <authorList>
            <person name="Jaros S."/>
            <person name="Januszkiewicz K."/>
            <person name="Wedrychowicz H."/>
        </authorList>
    </citation>
    <scope>NUCLEOTIDE SEQUENCE [LARGE SCALE GENOMIC DNA]</scope>
    <source>
        <strain evidence="11 15">NF2</strain>
    </source>
</reference>
<comment type="function">
    <text evidence="10">Involved in protein export. Participates in an early event of protein translocation.</text>
</comment>
<protein>
    <recommendedName>
        <fullName evidence="10">Protein-export membrane protein SecG</fullName>
    </recommendedName>
</protein>
<evidence type="ECO:0000313" key="16">
    <source>
        <dbReference type="Proteomes" id="UP000319498"/>
    </source>
</evidence>
<dbReference type="InterPro" id="IPR004692">
    <property type="entry name" value="SecG"/>
</dbReference>
<keyword evidence="4 10" id="KW-1003">Cell membrane</keyword>
<dbReference type="EMBL" id="BJOL01000020">
    <property type="protein sequence ID" value="GED59508.1"/>
    <property type="molecule type" value="Genomic_DNA"/>
</dbReference>
<evidence type="ECO:0000256" key="7">
    <source>
        <dbReference type="ARBA" id="ARBA00022989"/>
    </source>
</evidence>
<dbReference type="GO" id="GO:0015450">
    <property type="term" value="F:protein-transporting ATPase activity"/>
    <property type="evidence" value="ECO:0007669"/>
    <property type="project" value="UniProtKB-UniRule"/>
</dbReference>
<comment type="subcellular location">
    <subcellularLocation>
        <location evidence="1 10">Cell membrane</location>
        <topology evidence="1 10">Multi-pass membrane protein</topology>
    </subcellularLocation>
</comment>
<dbReference type="KEGG" id="bfm:BP422_22105"/>
<feature type="transmembrane region" description="Helical" evidence="10">
    <location>
        <begin position="53"/>
        <end position="76"/>
    </location>
</feature>
<dbReference type="Pfam" id="PF03840">
    <property type="entry name" value="SecG"/>
    <property type="match status" value="1"/>
</dbReference>
<dbReference type="AlphaFoldDB" id="A0A0H0SMM0"/>
<comment type="similarity">
    <text evidence="2 10">Belongs to the SecG family.</text>
</comment>
<dbReference type="GO" id="GO:0009306">
    <property type="term" value="P:protein secretion"/>
    <property type="evidence" value="ECO:0007669"/>
    <property type="project" value="UniProtKB-UniRule"/>
</dbReference>
<evidence type="ECO:0000313" key="12">
    <source>
        <dbReference type="EMBL" id="GED59508.1"/>
    </source>
</evidence>
<dbReference type="GO" id="GO:0005886">
    <property type="term" value="C:plasma membrane"/>
    <property type="evidence" value="ECO:0007669"/>
    <property type="project" value="UniProtKB-SubCell"/>
</dbReference>
<evidence type="ECO:0000256" key="4">
    <source>
        <dbReference type="ARBA" id="ARBA00022475"/>
    </source>
</evidence>
<keyword evidence="3 10" id="KW-0813">Transport</keyword>
<dbReference type="PANTHER" id="PTHR34182">
    <property type="entry name" value="PROTEIN-EXPORT MEMBRANE PROTEIN SECG"/>
    <property type="match status" value="1"/>
</dbReference>
<dbReference type="GO" id="GO:0043952">
    <property type="term" value="P:protein transport by the Sec complex"/>
    <property type="evidence" value="ECO:0007669"/>
    <property type="project" value="TreeGrafter"/>
</dbReference>
<dbReference type="OrthoDB" id="1651166at2"/>
<evidence type="ECO:0000313" key="15">
    <source>
        <dbReference type="Proteomes" id="UP000197781"/>
    </source>
</evidence>
<keyword evidence="6 10" id="KW-0653">Protein transport</keyword>
<accession>A0A0H0SMM0</accession>
<keyword evidence="7 10" id="KW-1133">Transmembrane helix</keyword>
<evidence type="ECO:0000313" key="11">
    <source>
        <dbReference type="EMBL" id="ASJ56001.1"/>
    </source>
</evidence>
<dbReference type="EMBL" id="LDCN01000003">
    <property type="protein sequence ID" value="KLH98877.1"/>
    <property type="molecule type" value="Genomic_DNA"/>
</dbReference>
<evidence type="ECO:0000256" key="3">
    <source>
        <dbReference type="ARBA" id="ARBA00022448"/>
    </source>
</evidence>
<proteinExistence type="inferred from homology"/>
<evidence type="ECO:0000256" key="8">
    <source>
        <dbReference type="ARBA" id="ARBA00023010"/>
    </source>
</evidence>
<dbReference type="GeneID" id="87585422"/>
<name>A0A0H0SMM0_9BACL</name>
<keyword evidence="9 10" id="KW-0472">Membrane</keyword>
<keyword evidence="5 10" id="KW-0812">Transmembrane</keyword>
<comment type="caution">
    <text evidence="10">Lacks conserved residue(s) required for the propagation of feature annotation.</text>
</comment>
<dbReference type="Proteomes" id="UP000197781">
    <property type="component" value="Chromosome"/>
</dbReference>
<dbReference type="RefSeq" id="WP_047069672.1">
    <property type="nucleotide sequence ID" value="NZ_BJOL01000020.1"/>
</dbReference>
<reference evidence="13 14" key="1">
    <citation type="submission" date="2015-05" db="EMBL/GenBank/DDBJ databases">
        <title>Genome sequencing project for genomic taxonomy and phylogenomics of Bacillus-like bacteria.</title>
        <authorList>
            <person name="Liu B."/>
            <person name="Wang J."/>
            <person name="Zhu Y."/>
            <person name="Liu G."/>
            <person name="Chen Q."/>
            <person name="Chen Z."/>
            <person name="Lan J."/>
            <person name="Che J."/>
            <person name="Ge C."/>
            <person name="Shi H."/>
            <person name="Pan Z."/>
            <person name="Liu X."/>
        </authorList>
    </citation>
    <scope>NUCLEOTIDE SEQUENCE [LARGE SCALE GENOMIC DNA]</scope>
    <source>
        <strain evidence="13 14">DSM 9885</strain>
    </source>
</reference>
<evidence type="ECO:0000256" key="9">
    <source>
        <dbReference type="ARBA" id="ARBA00023136"/>
    </source>
</evidence>